<organism evidence="2 3">
    <name type="scientific">Pseudoclavibacter terrae</name>
    <dbReference type="NCBI Taxonomy" id="1530195"/>
    <lineage>
        <taxon>Bacteria</taxon>
        <taxon>Bacillati</taxon>
        <taxon>Actinomycetota</taxon>
        <taxon>Actinomycetes</taxon>
        <taxon>Micrococcales</taxon>
        <taxon>Microbacteriaceae</taxon>
        <taxon>Pseudoclavibacter</taxon>
    </lineage>
</organism>
<reference evidence="2 3" key="1">
    <citation type="submission" date="2019-09" db="EMBL/GenBank/DDBJ databases">
        <title>Phylogeny of genus Pseudoclavibacter and closely related genus.</title>
        <authorList>
            <person name="Li Y."/>
        </authorList>
    </citation>
    <scope>NUCLEOTIDE SEQUENCE [LARGE SCALE GENOMIC DNA]</scope>
    <source>
        <strain evidence="2 3">THG-MD12</strain>
    </source>
</reference>
<name>A0A7J5B3D4_9MICO</name>
<evidence type="ECO:0000256" key="1">
    <source>
        <dbReference type="SAM" id="Phobius"/>
    </source>
</evidence>
<dbReference type="RefSeq" id="WP_151423538.1">
    <property type="nucleotide sequence ID" value="NZ_CANKVH010000002.1"/>
</dbReference>
<keyword evidence="1" id="KW-0472">Membrane</keyword>
<feature type="transmembrane region" description="Helical" evidence="1">
    <location>
        <begin position="6"/>
        <end position="27"/>
    </location>
</feature>
<dbReference type="AlphaFoldDB" id="A0A7J5B3D4"/>
<dbReference type="OrthoDB" id="5064716at2"/>
<proteinExistence type="predicted"/>
<evidence type="ECO:0000313" key="3">
    <source>
        <dbReference type="Proteomes" id="UP000490386"/>
    </source>
</evidence>
<dbReference type="EMBL" id="WBJX01000002">
    <property type="protein sequence ID" value="KAB1638509.1"/>
    <property type="molecule type" value="Genomic_DNA"/>
</dbReference>
<protein>
    <submittedName>
        <fullName evidence="2">Uncharacterized protein</fullName>
    </submittedName>
</protein>
<sequence>MGNVVLGVLGTTLVLAGAVILAMSLLVPTTVERGYGQVKAAVNDVAAEVQLPAVRLGVEGGQEELDVCDGSFIEMTSYRNTVGVPAVYAAHNNCGGDIVLNWVVGTQFEVEGQPGTFEVVDVRHTAKHWETTESLIGLQGDFALQSCFYGEDRMQFVGIRPVAG</sequence>
<keyword evidence="3" id="KW-1185">Reference proteome</keyword>
<keyword evidence="1" id="KW-1133">Transmembrane helix</keyword>
<dbReference type="Proteomes" id="UP000490386">
    <property type="component" value="Unassembled WGS sequence"/>
</dbReference>
<gene>
    <name evidence="2" type="ORF">F8O03_08990</name>
</gene>
<accession>A0A7J5B3D4</accession>
<keyword evidence="1" id="KW-0812">Transmembrane</keyword>
<evidence type="ECO:0000313" key="2">
    <source>
        <dbReference type="EMBL" id="KAB1638509.1"/>
    </source>
</evidence>
<comment type="caution">
    <text evidence="2">The sequence shown here is derived from an EMBL/GenBank/DDBJ whole genome shotgun (WGS) entry which is preliminary data.</text>
</comment>